<comment type="cofactor">
    <cofactor evidence="1">
        <name>Mg(2+)</name>
        <dbReference type="ChEBI" id="CHEBI:18420"/>
    </cofactor>
</comment>
<keyword evidence="11" id="KW-0539">Nucleus</keyword>
<evidence type="ECO:0000256" key="12">
    <source>
        <dbReference type="ARBA" id="ARBA00023254"/>
    </source>
</evidence>
<evidence type="ECO:0000256" key="13">
    <source>
        <dbReference type="SAM" id="MobiDB-lite"/>
    </source>
</evidence>
<evidence type="ECO:0000313" key="15">
    <source>
        <dbReference type="Proteomes" id="UP000481153"/>
    </source>
</evidence>
<keyword evidence="4" id="KW-0479">Metal-binding</keyword>
<keyword evidence="6" id="KW-0227">DNA damage</keyword>
<dbReference type="GO" id="GO:0000712">
    <property type="term" value="P:resolution of meiotic recombination intermediates"/>
    <property type="evidence" value="ECO:0007669"/>
    <property type="project" value="TreeGrafter"/>
</dbReference>
<keyword evidence="15" id="KW-1185">Reference proteome</keyword>
<protein>
    <recommendedName>
        <fullName evidence="16">ERCC4 domain-containing protein</fullName>
    </recommendedName>
</protein>
<dbReference type="EMBL" id="VJMJ01000067">
    <property type="protein sequence ID" value="KAF0739007.1"/>
    <property type="molecule type" value="Genomic_DNA"/>
</dbReference>
<evidence type="ECO:0000256" key="4">
    <source>
        <dbReference type="ARBA" id="ARBA00022723"/>
    </source>
</evidence>
<dbReference type="InterPro" id="IPR042530">
    <property type="entry name" value="EME1/EME2_C"/>
</dbReference>
<evidence type="ECO:0000256" key="10">
    <source>
        <dbReference type="ARBA" id="ARBA00023204"/>
    </source>
</evidence>
<accession>A0A6G0XFF7</accession>
<evidence type="ECO:0000256" key="8">
    <source>
        <dbReference type="ARBA" id="ARBA00022842"/>
    </source>
</evidence>
<dbReference type="GO" id="GO:0031297">
    <property type="term" value="P:replication fork processing"/>
    <property type="evidence" value="ECO:0007669"/>
    <property type="project" value="TreeGrafter"/>
</dbReference>
<evidence type="ECO:0008006" key="16">
    <source>
        <dbReference type="Google" id="ProtNLM"/>
    </source>
</evidence>
<dbReference type="VEuPathDB" id="FungiDB:AeMF1_000506"/>
<evidence type="ECO:0000256" key="6">
    <source>
        <dbReference type="ARBA" id="ARBA00022763"/>
    </source>
</evidence>
<dbReference type="GO" id="GO:0008821">
    <property type="term" value="F:crossover junction DNA endonuclease activity"/>
    <property type="evidence" value="ECO:0007669"/>
    <property type="project" value="TreeGrafter"/>
</dbReference>
<evidence type="ECO:0000256" key="3">
    <source>
        <dbReference type="ARBA" id="ARBA00022722"/>
    </source>
</evidence>
<organism evidence="14 15">
    <name type="scientific">Aphanomyces euteiches</name>
    <dbReference type="NCBI Taxonomy" id="100861"/>
    <lineage>
        <taxon>Eukaryota</taxon>
        <taxon>Sar</taxon>
        <taxon>Stramenopiles</taxon>
        <taxon>Oomycota</taxon>
        <taxon>Saprolegniomycetes</taxon>
        <taxon>Saprolegniales</taxon>
        <taxon>Verrucalvaceae</taxon>
        <taxon>Aphanomyces</taxon>
    </lineage>
</organism>
<dbReference type="GO" id="GO:0048476">
    <property type="term" value="C:Holliday junction resolvase complex"/>
    <property type="evidence" value="ECO:0007669"/>
    <property type="project" value="InterPro"/>
</dbReference>
<keyword evidence="5" id="KW-0255">Endonuclease</keyword>
<name>A0A6G0XFF7_9STRA</name>
<evidence type="ECO:0000256" key="5">
    <source>
        <dbReference type="ARBA" id="ARBA00022759"/>
    </source>
</evidence>
<dbReference type="PANTHER" id="PTHR21077">
    <property type="entry name" value="EME1 PROTEIN"/>
    <property type="match status" value="1"/>
</dbReference>
<keyword evidence="9" id="KW-0233">DNA recombination</keyword>
<evidence type="ECO:0000256" key="9">
    <source>
        <dbReference type="ARBA" id="ARBA00023172"/>
    </source>
</evidence>
<evidence type="ECO:0000256" key="1">
    <source>
        <dbReference type="ARBA" id="ARBA00001946"/>
    </source>
</evidence>
<keyword evidence="12" id="KW-0469">Meiosis</keyword>
<dbReference type="GO" id="GO:0031573">
    <property type="term" value="P:mitotic intra-S DNA damage checkpoint signaling"/>
    <property type="evidence" value="ECO:0007669"/>
    <property type="project" value="TreeGrafter"/>
</dbReference>
<evidence type="ECO:0000256" key="11">
    <source>
        <dbReference type="ARBA" id="ARBA00023242"/>
    </source>
</evidence>
<gene>
    <name evidence="14" type="ORF">Ae201684_005195</name>
</gene>
<evidence type="ECO:0000256" key="2">
    <source>
        <dbReference type="ARBA" id="ARBA00004123"/>
    </source>
</evidence>
<dbReference type="AlphaFoldDB" id="A0A6G0XFF7"/>
<dbReference type="InterPro" id="IPR033310">
    <property type="entry name" value="Mms4/EME1/EME2"/>
</dbReference>
<dbReference type="GO" id="GO:0005634">
    <property type="term" value="C:nucleus"/>
    <property type="evidence" value="ECO:0007669"/>
    <property type="project" value="UniProtKB-SubCell"/>
</dbReference>
<dbReference type="GO" id="GO:0046872">
    <property type="term" value="F:metal ion binding"/>
    <property type="evidence" value="ECO:0007669"/>
    <property type="project" value="UniProtKB-KW"/>
</dbReference>
<feature type="region of interest" description="Disordered" evidence="13">
    <location>
        <begin position="1"/>
        <end position="79"/>
    </location>
</feature>
<keyword evidence="10" id="KW-0234">DNA repair</keyword>
<keyword evidence="7" id="KW-0378">Hydrolase</keyword>
<evidence type="ECO:0000313" key="14">
    <source>
        <dbReference type="EMBL" id="KAF0739007.1"/>
    </source>
</evidence>
<keyword evidence="8" id="KW-0460">Magnesium</keyword>
<dbReference type="Proteomes" id="UP000481153">
    <property type="component" value="Unassembled WGS sequence"/>
</dbReference>
<feature type="compositionally biased region" description="Acidic residues" evidence="13">
    <location>
        <begin position="1"/>
        <end position="10"/>
    </location>
</feature>
<keyword evidence="3" id="KW-0540">Nuclease</keyword>
<dbReference type="GO" id="GO:0006302">
    <property type="term" value="P:double-strand break repair"/>
    <property type="evidence" value="ECO:0007669"/>
    <property type="project" value="TreeGrafter"/>
</dbReference>
<evidence type="ECO:0000256" key="7">
    <source>
        <dbReference type="ARBA" id="ARBA00022801"/>
    </source>
</evidence>
<comment type="subcellular location">
    <subcellularLocation>
        <location evidence="2">Nucleus</location>
    </subcellularLocation>
</comment>
<reference evidence="14 15" key="1">
    <citation type="submission" date="2019-07" db="EMBL/GenBank/DDBJ databases">
        <title>Genomics analysis of Aphanomyces spp. identifies a new class of oomycete effector associated with host adaptation.</title>
        <authorList>
            <person name="Gaulin E."/>
        </authorList>
    </citation>
    <scope>NUCLEOTIDE SEQUENCE [LARGE SCALE GENOMIC DNA]</scope>
    <source>
        <strain evidence="14 15">ATCC 201684</strain>
    </source>
</reference>
<comment type="caution">
    <text evidence="14">The sequence shown here is derived from an EMBL/GenBank/DDBJ whole genome shotgun (WGS) entry which is preliminary data.</text>
</comment>
<dbReference type="PANTHER" id="PTHR21077:SF5">
    <property type="entry name" value="CROSSOVER JUNCTION ENDONUCLEASE MMS4"/>
    <property type="match status" value="1"/>
</dbReference>
<sequence length="494" mass="54895">MSSSDDEIDGMLDALGLAQPAKTRKPVRSVISSETPRQERNSLPEVVTLSDASPIPKRSRANNPGDVIELSDSDDDRRTRTVDTTMIRSEQPINPADVSVISINSLSDNESEDPQLTSRAASTCVTEPQTNTAADQSVISIQSLSDSEGAPMNALDEENGSINHFDFDDDPLYQPILVYDPLQSQSSQTSIPDAIPTPSAPATTQVLSKRKTRKRKQELHVSLESSWLESEVVVKFRALLAAHTPSPFQMRPPFDCTIQGVVSWEAIDESHPSFIRVPMACRFFTAIEFLEAIELQYKPIYDVLAGLRDFLRDSTARIFLVVEGMDKALITQQRKNKATSLTFAHVQNACVHLFMNSFCHIKFTTEIEDTANYLYSLTKEVALLPQAESVDLLTHVGRLTSLRATALGDTSNELTNTWLRMLQMIPGMSEERAQRVIGFYPTMHSLLDVYHNPALPVSAKEVLLAEKLNPNSIEVVLSRRIYTVFTSTDPNQVV</sequence>
<proteinExistence type="predicted"/>
<dbReference type="Gene3D" id="1.10.150.670">
    <property type="entry name" value="Crossover junction endonuclease EME1, DNA-binding domain"/>
    <property type="match status" value="1"/>
</dbReference>